<accession>A0A844GUR2</accession>
<comment type="caution">
    <text evidence="1">The sequence shown here is derived from an EMBL/GenBank/DDBJ whole genome shotgun (WGS) entry which is preliminary data.</text>
</comment>
<gene>
    <name evidence="1" type="ORF">GGC33_10180</name>
</gene>
<sequence length="94" mass="10047">MLDKIKNMYQNDPLKTIAIGVGAVIIAPKVASLLKPVAKATIKTGVILYQKTKETIAETGEQLGDLVAEAQAEVLAEKAENRDNITVLNPSSND</sequence>
<protein>
    <submittedName>
        <fullName evidence="1">DUF5132 domain-containing protein</fullName>
    </submittedName>
</protein>
<organism evidence="1 2">
    <name type="scientific">Cyanobacterium aponinum 0216</name>
    <dbReference type="NCBI Taxonomy" id="2676140"/>
    <lineage>
        <taxon>Bacteria</taxon>
        <taxon>Bacillati</taxon>
        <taxon>Cyanobacteriota</taxon>
        <taxon>Cyanophyceae</taxon>
        <taxon>Oscillatoriophycideae</taxon>
        <taxon>Chroococcales</taxon>
        <taxon>Geminocystaceae</taxon>
        <taxon>Cyanobacterium</taxon>
    </lineage>
</organism>
<dbReference type="EMBL" id="WMIA01000011">
    <property type="protein sequence ID" value="MTF39293.1"/>
    <property type="molecule type" value="Genomic_DNA"/>
</dbReference>
<dbReference type="AlphaFoldDB" id="A0A844GUR2"/>
<evidence type="ECO:0000313" key="1">
    <source>
        <dbReference type="EMBL" id="MTF39293.1"/>
    </source>
</evidence>
<evidence type="ECO:0000313" key="2">
    <source>
        <dbReference type="Proteomes" id="UP000437131"/>
    </source>
</evidence>
<dbReference type="Pfam" id="PF17195">
    <property type="entry name" value="DUF5132"/>
    <property type="match status" value="1"/>
</dbReference>
<name>A0A844GUR2_9CHRO</name>
<dbReference type="RefSeq" id="WP_155083942.1">
    <property type="nucleotide sequence ID" value="NZ_WMIA01000011.1"/>
</dbReference>
<dbReference type="InterPro" id="IPR033456">
    <property type="entry name" value="DUF5132"/>
</dbReference>
<reference evidence="1 2" key="1">
    <citation type="submission" date="2019-11" db="EMBL/GenBank/DDBJ databases">
        <title>Isolation of a new High Light Tolerant Cyanobacteria.</title>
        <authorList>
            <person name="Dobson Z."/>
            <person name="Vaughn N."/>
            <person name="Vaughn M."/>
            <person name="Fromme P."/>
            <person name="Mazor Y."/>
        </authorList>
    </citation>
    <scope>NUCLEOTIDE SEQUENCE [LARGE SCALE GENOMIC DNA]</scope>
    <source>
        <strain evidence="1 2">0216</strain>
    </source>
</reference>
<proteinExistence type="predicted"/>
<dbReference type="Proteomes" id="UP000437131">
    <property type="component" value="Unassembled WGS sequence"/>
</dbReference>